<dbReference type="Proteomes" id="UP000000803">
    <property type="component" value="Chromosome 3R"/>
</dbReference>
<dbReference type="VEuPathDB" id="VectorBase:FBgn0262794"/>
<feature type="signal peptide" evidence="1">
    <location>
        <begin position="1"/>
        <end position="21"/>
    </location>
</feature>
<accession>A0A0B4K6A8</accession>
<dbReference type="BioGRID-ORCS" id="12798449">
    <property type="hits" value="0 hits in 1 CRISPR screen"/>
</dbReference>
<dbReference type="PaxDb" id="7227-FBpp0297084"/>
<dbReference type="GO" id="GO:0009611">
    <property type="term" value="P:response to wounding"/>
    <property type="evidence" value="ECO:0000270"/>
    <property type="project" value="FlyBase"/>
</dbReference>
<reference evidence="2 4" key="9">
    <citation type="journal article" date="2015" name="G3 (Bethesda)">
        <title>Gene Model Annotations for Drosophila melanogaster: Impact of High-Throughput Data.</title>
        <authorList>
            <consortium name="FlyBase Consortium"/>
            <person name="Matthews B.B."/>
            <person name="Dos Santos G."/>
            <person name="Crosby M.A."/>
            <person name="Emmert D.B."/>
            <person name="St Pierre S.E."/>
            <person name="Gramates L.S."/>
            <person name="Zhou P."/>
            <person name="Schroeder A.J."/>
            <person name="Falls K."/>
            <person name="Strelets V."/>
            <person name="Russo S.M."/>
            <person name="Gelbart W.M."/>
            <person name="null"/>
        </authorList>
    </citation>
    <scope>NUCLEOTIDE SEQUENCE [LARGE SCALE GENOMIC DNA]</scope>
    <source>
        <strain evidence="4">Berkeley</strain>
    </source>
</reference>
<reference evidence="2 4" key="10">
    <citation type="journal article" date="2015" name="G3 (Bethesda)">
        <title>Gene Model Annotations for Drosophila melanogaster: The Rule-Benders.</title>
        <authorList>
            <consortium name="FlyBase Consortium"/>
            <person name="Crosby M.A."/>
            <person name="Gramates L.S."/>
            <person name="Dos Santos G."/>
            <person name="Matthews B.B."/>
            <person name="St Pierre S.E."/>
            <person name="Zhou P."/>
            <person name="Schroeder A.J."/>
            <person name="Falls K."/>
            <person name="Emmert D.B."/>
            <person name="Russo S.M."/>
            <person name="Gelbart W.M."/>
            <person name="null"/>
        </authorList>
    </citation>
    <scope>NUCLEOTIDE SEQUENCE [LARGE SCALE GENOMIC DNA]</scope>
    <source>
        <strain evidence="4">Berkeley</strain>
    </source>
</reference>
<reference evidence="2 4" key="11">
    <citation type="journal article" date="2015" name="Genome Res.">
        <title>The Release 6 reference sequence of the Drosophila melanogaster genome.</title>
        <authorList>
            <person name="Hoskins R.A."/>
            <person name="Carlson J.W."/>
            <person name="Wan K.H."/>
            <person name="Park S."/>
            <person name="Mendez I."/>
            <person name="Galle S.E."/>
            <person name="Booth B.W."/>
            <person name="Pfeiffer B.D."/>
            <person name="George R.A."/>
            <person name="Svirskas R."/>
            <person name="Krzywinski M."/>
            <person name="Schein J."/>
            <person name="Accardo M.C."/>
            <person name="Damia E."/>
            <person name="Messina G."/>
            <person name="Mendez-Lago M."/>
            <person name="de Pablos B."/>
            <person name="Demakova O.V."/>
            <person name="Andreyeva E.N."/>
            <person name="Boldyreva L.V."/>
            <person name="Marra M."/>
            <person name="Carvalho A.B."/>
            <person name="Dimitri P."/>
            <person name="Villasante A."/>
            <person name="Zhimulev I.F."/>
            <person name="Rubin G.M."/>
            <person name="Karpen G.H."/>
            <person name="Celniker S.E."/>
        </authorList>
    </citation>
    <scope>NUCLEOTIDE SEQUENCE [LARGE SCALE GENOMIC DNA]</scope>
    <source>
        <strain evidence="4">Berkeley</strain>
    </source>
</reference>
<reference evidence="2 4" key="7">
    <citation type="journal article" date="2007" name="Science">
        <title>The Release 5.1 annotation of Drosophila melanogaster heterochromatin.</title>
        <authorList>
            <person name="Smith C.D."/>
            <person name="Shu S."/>
            <person name="Mungall C.J."/>
            <person name="Karpen G.H."/>
        </authorList>
    </citation>
    <scope>NUCLEOTIDE SEQUENCE [LARGE SCALE GENOMIC DNA]</scope>
    <source>
        <strain evidence="4">Berkeley</strain>
    </source>
</reference>
<dbReference type="AGR" id="FB:FBgn0262794"/>
<dbReference type="AlphaFoldDB" id="A0A0B4K6A8"/>
<reference evidence="2 4" key="2">
    <citation type="journal article" date="2002" name="Genome Biol.">
        <title>Finishing a whole-genome shotgun: release 3 of the Drosophila melanogaster euchromatic genome sequence.</title>
        <authorList>
            <person name="Celniker S.E."/>
            <person name="Wheeler D.A."/>
            <person name="Kronmiller B."/>
            <person name="Carlson J.W."/>
            <person name="Halpern A."/>
            <person name="Patel S."/>
            <person name="Adams M."/>
            <person name="Champe M."/>
            <person name="Dugan S.P."/>
            <person name="Frise E."/>
            <person name="Hodgson A."/>
            <person name="George R.A."/>
            <person name="Hoskins R.A."/>
            <person name="Laverty T."/>
            <person name="Muzny D.M."/>
            <person name="Nelson C.R."/>
            <person name="Pacleb J.M."/>
            <person name="Park S."/>
            <person name="Pfeiffer B.D."/>
            <person name="Richards S."/>
            <person name="Sodergren E.J."/>
            <person name="Svirskas R."/>
            <person name="Tabor P.E."/>
            <person name="Wan K."/>
            <person name="Stapleton M."/>
            <person name="Sutton G.G."/>
            <person name="Venter C."/>
            <person name="Weinstock G."/>
            <person name="Scherer S.E."/>
            <person name="Myers E.W."/>
            <person name="Gibbs R.A."/>
            <person name="Rubin G.M."/>
        </authorList>
    </citation>
    <scope>NUCLEOTIDE SEQUENCE [LARGE SCALE GENOMIC DNA]</scope>
    <source>
        <strain evidence="4">Berkeley</strain>
    </source>
</reference>
<organism evidence="2 4">
    <name type="scientific">Drosophila melanogaster</name>
    <name type="common">Fruit fly</name>
    <dbReference type="NCBI Taxonomy" id="7227"/>
    <lineage>
        <taxon>Eukaryota</taxon>
        <taxon>Metazoa</taxon>
        <taxon>Ecdysozoa</taxon>
        <taxon>Arthropoda</taxon>
        <taxon>Hexapoda</taxon>
        <taxon>Insecta</taxon>
        <taxon>Pterygota</taxon>
        <taxon>Neoptera</taxon>
        <taxon>Endopterygota</taxon>
        <taxon>Diptera</taxon>
        <taxon>Brachycera</taxon>
        <taxon>Muscomorpha</taxon>
        <taxon>Ephydroidea</taxon>
        <taxon>Drosophilidae</taxon>
        <taxon>Drosophila</taxon>
        <taxon>Sophophora</taxon>
    </lineage>
</organism>
<reference evidence="2 4" key="3">
    <citation type="journal article" date="2002" name="Genome Biol.">
        <title>Annotation of the Drosophila melanogaster euchromatic genome: a systematic review.</title>
        <authorList>
            <person name="Misra S."/>
            <person name="Crosby M.A."/>
            <person name="Mungall C.J."/>
            <person name="Matthews B.B."/>
            <person name="Campbell K.S."/>
            <person name="Hradecky P."/>
            <person name="Huang Y."/>
            <person name="Kaminker J.S."/>
            <person name="Millburn G.H."/>
            <person name="Prochnik S.E."/>
            <person name="Smith C.D."/>
            <person name="Tupy J.L."/>
            <person name="Whitfied E.J."/>
            <person name="Bayraktaroglu L."/>
            <person name="Berman B.P."/>
            <person name="Bettencourt B.R."/>
            <person name="Celniker S.E."/>
            <person name="de Grey A.D."/>
            <person name="Drysdale R.A."/>
            <person name="Harris N.L."/>
            <person name="Richter J."/>
            <person name="Russo S."/>
            <person name="Schroeder A.J."/>
            <person name="Shu S.Q."/>
            <person name="Stapleton M."/>
            <person name="Yamada C."/>
            <person name="Ashburner M."/>
            <person name="Gelbart W.M."/>
            <person name="Rubin G.M."/>
            <person name="Lewis S.E."/>
        </authorList>
    </citation>
    <scope>GENOME REANNOTATION</scope>
    <source>
        <strain evidence="4">Berkeley</strain>
    </source>
</reference>
<dbReference type="KEGG" id="dme:Dmel_CG43175"/>
<dbReference type="FlyBase" id="FBgn0262794">
    <property type="gene designation" value="CG43175"/>
</dbReference>
<dbReference type="RefSeq" id="NP_001247154.1">
    <property type="nucleotide sequence ID" value="NM_001260225.1"/>
</dbReference>
<reference evidence="2 4" key="8">
    <citation type="journal article" date="2007" name="Science">
        <title>Sequence finishing and mapping of Drosophila melanogaster heterochromatin.</title>
        <authorList>
            <person name="Hoskins R.A."/>
            <person name="Carlson J.W."/>
            <person name="Kennedy C."/>
            <person name="Acevedo D."/>
            <person name="Evans-Holm M."/>
            <person name="Frise E."/>
            <person name="Wan K.H."/>
            <person name="Park S."/>
            <person name="Mendez-Lago M."/>
            <person name="Rossi F."/>
            <person name="Villasante A."/>
            <person name="Dimitri P."/>
            <person name="Karpen G.H."/>
            <person name="Celniker S.E."/>
        </authorList>
    </citation>
    <scope>NUCLEOTIDE SEQUENCE [LARGE SCALE GENOMIC DNA]</scope>
    <source>
        <strain evidence="4">Berkeley</strain>
    </source>
</reference>
<dbReference type="STRING" id="7227.FBpp0297084"/>
<evidence type="ECO:0000313" key="4">
    <source>
        <dbReference type="Proteomes" id="UP000000803"/>
    </source>
</evidence>
<gene>
    <name evidence="2" type="primary">Dmel\CG43175</name>
    <name evidence="2 3" type="ORF">CG43175</name>
    <name evidence="2" type="ORF">Dmel_CG43175</name>
</gene>
<reference evidence="2 4" key="4">
    <citation type="journal article" date="2002" name="Genome Biol.">
        <title>The transposable elements of the Drosophila melanogaster euchromatin: a genomics perspective.</title>
        <authorList>
            <person name="Kaminker J.S."/>
            <person name="Bergman C.M."/>
            <person name="Kronmiller B."/>
            <person name="Carlson J."/>
            <person name="Svirskas R."/>
            <person name="Patel S."/>
            <person name="Frise E."/>
            <person name="Wheeler D.A."/>
            <person name="Lewis S.E."/>
            <person name="Rubin G.M."/>
            <person name="Ashburner M."/>
            <person name="Celniker S.E."/>
        </authorList>
    </citation>
    <scope>NUCLEOTIDE SEQUENCE [LARGE SCALE GENOMIC DNA]</scope>
    <source>
        <strain evidence="4">Berkeley</strain>
    </source>
</reference>
<dbReference type="OrthoDB" id="7863023at2759"/>
<sequence length="116" mass="12674">MAHWTLVVLLVVSALMGLSQAYSLCSMDGRAHCVMPENCKVPITLGQRENTGCGESLVCCDVESLDLPCGPNKSHQCVPDDCLLPFHYKFSTECPTCFICTAPNINKIPLSIKEKL</sequence>
<feature type="chain" id="PRO_5002094158" evidence="1">
    <location>
        <begin position="22"/>
        <end position="116"/>
    </location>
</feature>
<reference evidence="2 4" key="6">
    <citation type="journal article" date="2005" name="PLoS Comput. Biol.">
        <title>Combined evidence annotation of transposable elements in genome sequences.</title>
        <authorList>
            <person name="Quesneville H."/>
            <person name="Bergman C.M."/>
            <person name="Andrieu O."/>
            <person name="Autard D."/>
            <person name="Nouaud D."/>
            <person name="Ashburner M."/>
            <person name="Anxolabehere D."/>
        </authorList>
    </citation>
    <scope>NUCLEOTIDE SEQUENCE [LARGE SCALE GENOMIC DNA]</scope>
    <source>
        <strain evidence="4">Berkeley</strain>
    </source>
</reference>
<evidence type="ECO:0000256" key="1">
    <source>
        <dbReference type="SAM" id="SignalP"/>
    </source>
</evidence>
<dbReference type="InParanoid" id="A0A0B4K6A8"/>
<keyword evidence="1" id="KW-0732">Signal</keyword>
<proteinExistence type="predicted"/>
<protein>
    <submittedName>
        <fullName evidence="2">Uncharacterized protein, isoform A</fullName>
    </submittedName>
</protein>
<reference evidence="2 4" key="1">
    <citation type="journal article" date="2000" name="Science">
        <title>The genome sequence of Drosophila melanogaster.</title>
        <authorList>
            <person name="Adams M.D."/>
            <person name="Celniker S.E."/>
            <person name="Holt R.A."/>
            <person name="Evans C.A."/>
            <person name="Gocayne J.D."/>
            <person name="Amanatides P.G."/>
            <person name="Scherer S.E."/>
            <person name="Li P.W."/>
            <person name="Hoskins R.A."/>
            <person name="Galle R.F."/>
            <person name="George R.A."/>
            <person name="Lewis S.E."/>
            <person name="Richards S."/>
            <person name="Ashburner M."/>
            <person name="Henderson S.N."/>
            <person name="Sutton G.G."/>
            <person name="Wortman J.R."/>
            <person name="Yandell M.D."/>
            <person name="Zhang Q."/>
            <person name="Chen L.X."/>
            <person name="Brandon R.C."/>
            <person name="Rogers Y.H."/>
            <person name="Blazej R.G."/>
            <person name="Champe M."/>
            <person name="Pfeiffer B.D."/>
            <person name="Wan K.H."/>
            <person name="Doyle C."/>
            <person name="Baxter E.G."/>
            <person name="Helt G."/>
            <person name="Nelson C.R."/>
            <person name="Gabor G.L."/>
            <person name="Abril J.F."/>
            <person name="Agbayani A."/>
            <person name="An H.J."/>
            <person name="Andrews-Pfannkoch C."/>
            <person name="Baldwin D."/>
            <person name="Ballew R.M."/>
            <person name="Basu A."/>
            <person name="Baxendale J."/>
            <person name="Bayraktaroglu L."/>
            <person name="Beasley E.M."/>
            <person name="Beeson K.Y."/>
            <person name="Benos P.V."/>
            <person name="Berman B.P."/>
            <person name="Bhandari D."/>
            <person name="Bolshakov S."/>
            <person name="Borkova D."/>
            <person name="Botchan M.R."/>
            <person name="Bouck J."/>
            <person name="Brokstein P."/>
            <person name="Brottier P."/>
            <person name="Burtis K.C."/>
            <person name="Busam D.A."/>
            <person name="Butler H."/>
            <person name="Cadieu E."/>
            <person name="Center A."/>
            <person name="Chandra I."/>
            <person name="Cherry J.M."/>
            <person name="Cawley S."/>
            <person name="Dahlke C."/>
            <person name="Davenport L.B."/>
            <person name="Davies P."/>
            <person name="de Pablos B."/>
            <person name="Delcher A."/>
            <person name="Deng Z."/>
            <person name="Mays A.D."/>
            <person name="Dew I."/>
            <person name="Dietz S.M."/>
            <person name="Dodson K."/>
            <person name="Doup L.E."/>
            <person name="Downes M."/>
            <person name="Dugan-Rocha S."/>
            <person name="Dunkov B.C."/>
            <person name="Dunn P."/>
            <person name="Durbin K.J."/>
            <person name="Evangelista C.C."/>
            <person name="Ferraz C."/>
            <person name="Ferriera S."/>
            <person name="Fleischmann W."/>
            <person name="Fosler C."/>
            <person name="Gabrielian A.E."/>
            <person name="Garg N.S."/>
            <person name="Gelbart W.M."/>
            <person name="Glasser K."/>
            <person name="Glodek A."/>
            <person name="Gong F."/>
            <person name="Gorrell J.H."/>
            <person name="Gu Z."/>
            <person name="Guan P."/>
            <person name="Harris M."/>
            <person name="Harris N.L."/>
            <person name="Harvey D."/>
            <person name="Heiman T.J."/>
            <person name="Hernandez J.R."/>
            <person name="Houck J."/>
            <person name="Hostin D."/>
            <person name="Houston K.A."/>
            <person name="Howland T.J."/>
            <person name="Wei M.H."/>
            <person name="Ibegwam C."/>
            <person name="Jalali M."/>
            <person name="Kalush F."/>
            <person name="Karpen G.H."/>
            <person name="Ke Z."/>
            <person name="Kennison J.A."/>
            <person name="Ketchum K.A."/>
            <person name="Kimmel B.E."/>
            <person name="Kodira C.D."/>
            <person name="Kraft C."/>
            <person name="Kravitz S."/>
            <person name="Kulp D."/>
            <person name="Lai Z."/>
            <person name="Lasko P."/>
            <person name="Lei Y."/>
            <person name="Levitsky A.A."/>
            <person name="Li J."/>
            <person name="Li Z."/>
            <person name="Liang Y."/>
            <person name="Lin X."/>
            <person name="Liu X."/>
            <person name="Mattei B."/>
            <person name="McIntosh T.C."/>
            <person name="McLeod M.P."/>
            <person name="McPherson D."/>
            <person name="Merkulov G."/>
            <person name="Milshina N.V."/>
            <person name="Mobarry C."/>
            <person name="Morris J."/>
            <person name="Moshrefi A."/>
            <person name="Mount S.M."/>
            <person name="Moy M."/>
            <person name="Murphy B."/>
            <person name="Murphy L."/>
            <person name="Muzny D.M."/>
            <person name="Nelson D.L."/>
            <person name="Nelson D.R."/>
            <person name="Nelson K.A."/>
            <person name="Nixon K."/>
            <person name="Nusskern D.R."/>
            <person name="Pacleb J.M."/>
            <person name="Palazzolo M."/>
            <person name="Pittman G.S."/>
            <person name="Pan S."/>
            <person name="Pollard J."/>
            <person name="Puri V."/>
            <person name="Reese M.G."/>
            <person name="Reinert K."/>
            <person name="Remington K."/>
            <person name="Saunders R.D."/>
            <person name="Scheeler F."/>
            <person name="Shen H."/>
            <person name="Shue B.C."/>
            <person name="Siden-Kiamos I."/>
            <person name="Simpson M."/>
            <person name="Skupski M.P."/>
            <person name="Smith T."/>
            <person name="Spier E."/>
            <person name="Spradling A.C."/>
            <person name="Stapleton M."/>
            <person name="Strong R."/>
            <person name="Sun E."/>
            <person name="Svirskas R."/>
            <person name="Tector C."/>
            <person name="Turner R."/>
            <person name="Venter E."/>
            <person name="Wang A.H."/>
            <person name="Wang X."/>
            <person name="Wang Z.Y."/>
            <person name="Wassarman D.A."/>
            <person name="Weinstock G.M."/>
            <person name="Weissenbach J."/>
            <person name="Williams S.M."/>
            <person name="WoodageT"/>
            <person name="Worley K.C."/>
            <person name="Wu D."/>
            <person name="Yang S."/>
            <person name="Yao Q.A."/>
            <person name="Ye J."/>
            <person name="Yeh R.F."/>
            <person name="Zaveri J.S."/>
            <person name="Zhan M."/>
            <person name="Zhang G."/>
            <person name="Zhao Q."/>
            <person name="Zheng L."/>
            <person name="Zheng X.H."/>
            <person name="Zhong F.N."/>
            <person name="Zhong W."/>
            <person name="Zhou X."/>
            <person name="Zhu S."/>
            <person name="Zhu X."/>
            <person name="Smith H.O."/>
            <person name="Gibbs R.A."/>
            <person name="Myers E.W."/>
            <person name="Rubin G.M."/>
            <person name="Venter J.C."/>
        </authorList>
    </citation>
    <scope>NUCLEOTIDE SEQUENCE [LARGE SCALE GENOMIC DNA]</scope>
    <source>
        <strain evidence="4">Berkeley</strain>
    </source>
</reference>
<evidence type="ECO:0000313" key="3">
    <source>
        <dbReference type="FlyBase" id="FBgn0262794"/>
    </source>
</evidence>
<dbReference type="ExpressionAtlas" id="A0A0B4K6A8">
    <property type="expression patterns" value="baseline and differential"/>
</dbReference>
<name>A0A0B4K6A8_DROME</name>
<dbReference type="GeneID" id="12798449"/>
<dbReference type="EMBL" id="AE014297">
    <property type="protein sequence ID" value="AFH06472.1"/>
    <property type="molecule type" value="Genomic_DNA"/>
</dbReference>
<evidence type="ECO:0000313" key="2">
    <source>
        <dbReference type="EMBL" id="AFH06472.1"/>
    </source>
</evidence>
<keyword evidence="4" id="KW-1185">Reference proteome</keyword>
<dbReference type="Bgee" id="FBgn0262794">
    <property type="expression patterns" value="Expressed in seminal fluid secreting gland and 20 other cell types or tissues"/>
</dbReference>
<reference evidence="2 4" key="5">
    <citation type="journal article" date="2002" name="Genome Biol.">
        <title>Heterochromatic sequences in a Drosophila whole-genome shotgun assembly.</title>
        <authorList>
            <person name="Hoskins R.A."/>
            <person name="Smith C.D."/>
            <person name="Carlson J.W."/>
            <person name="Carvalho A.B."/>
            <person name="Halpern A."/>
            <person name="Kaminker J.S."/>
            <person name="Kennedy C."/>
            <person name="Mungall C.J."/>
            <person name="Sullivan B.A."/>
            <person name="Sutton G.G."/>
            <person name="Yasuhara J.C."/>
            <person name="Wakimoto B.T."/>
            <person name="Myers E.W."/>
            <person name="Celniker S.E."/>
            <person name="Rubin G.M."/>
            <person name="Karpen G.H."/>
        </authorList>
    </citation>
    <scope>NUCLEOTIDE SEQUENCE [LARGE SCALE GENOMIC DNA]</scope>
    <source>
        <strain evidence="4">Berkeley</strain>
    </source>
</reference>